<evidence type="ECO:0000256" key="2">
    <source>
        <dbReference type="ARBA" id="ARBA00022763"/>
    </source>
</evidence>
<dbReference type="InterPro" id="IPR036267">
    <property type="entry name" value="RuvA_C_sf"/>
</dbReference>
<dbReference type="HAMAP" id="MF_00031">
    <property type="entry name" value="DNA_HJ_migration_RuvA"/>
    <property type="match status" value="1"/>
</dbReference>
<dbReference type="Gene3D" id="1.10.150.20">
    <property type="entry name" value="5' to 3' exonuclease, C-terminal subdomain"/>
    <property type="match status" value="1"/>
</dbReference>
<dbReference type="Gene3D" id="2.40.50.140">
    <property type="entry name" value="Nucleic acid-binding proteins"/>
    <property type="match status" value="1"/>
</dbReference>
<dbReference type="Proteomes" id="UP000063781">
    <property type="component" value="Chromosome"/>
</dbReference>
<feature type="domain" description="DNA helicase Holliday junction RuvA type" evidence="7">
    <location>
        <begin position="1"/>
        <end position="59"/>
    </location>
</feature>
<dbReference type="SUPFAM" id="SSF50249">
    <property type="entry name" value="Nucleic acid-binding proteins"/>
    <property type="match status" value="1"/>
</dbReference>
<comment type="subunit">
    <text evidence="6">Homotetramer. Forms an RuvA(8)-RuvB(12)-Holliday junction (HJ) complex. HJ DNA is sandwiched between 2 RuvA tetramers; dsDNA enters through RuvA and exits via RuvB. An RuvB hexamer assembles on each DNA strand where it exits the tetramer. Each RuvB hexamer is contacted by two RuvA subunits (via domain III) on 2 adjacent RuvB subunits; this complex drives branch migration. In the full resolvosome a probable DNA-RuvA(4)-RuvB(12)-RuvC(2) complex forms which resolves the HJ.</text>
</comment>
<proteinExistence type="inferred from homology"/>
<comment type="function">
    <text evidence="6">The RuvA-RuvB-RuvC complex processes Holliday junction (HJ) DNA during genetic recombination and DNA repair, while the RuvA-RuvB complex plays an important role in the rescue of blocked DNA replication forks via replication fork reversal (RFR). RuvA specifically binds to HJ cruciform DNA, conferring on it an open structure. The RuvB hexamer acts as an ATP-dependent pump, pulling dsDNA into and through the RuvAB complex. HJ branch migration allows RuvC to scan DNA until it finds its consensus sequence, where it cleaves and resolves the cruciform DNA.</text>
</comment>
<feature type="region of interest" description="Domain III" evidence="6">
    <location>
        <begin position="145"/>
        <end position="190"/>
    </location>
</feature>
<dbReference type="Pfam" id="PF14520">
    <property type="entry name" value="HHH_5"/>
    <property type="match status" value="1"/>
</dbReference>
<dbReference type="GO" id="GO:0009378">
    <property type="term" value="F:four-way junction helicase activity"/>
    <property type="evidence" value="ECO:0007669"/>
    <property type="project" value="InterPro"/>
</dbReference>
<dbReference type="STRING" id="1514105.AOC36_04780"/>
<evidence type="ECO:0000313" key="9">
    <source>
        <dbReference type="EMBL" id="AMC93312.1"/>
    </source>
</evidence>
<dbReference type="Pfam" id="PF01330">
    <property type="entry name" value="RuvA_N"/>
    <property type="match status" value="1"/>
</dbReference>
<evidence type="ECO:0000256" key="3">
    <source>
        <dbReference type="ARBA" id="ARBA00023125"/>
    </source>
</evidence>
<evidence type="ECO:0000259" key="8">
    <source>
        <dbReference type="Pfam" id="PF07499"/>
    </source>
</evidence>
<gene>
    <name evidence="6" type="primary">ruvA</name>
    <name evidence="9" type="ORF">AOC36_04780</name>
</gene>
<keyword evidence="1 6" id="KW-0963">Cytoplasm</keyword>
<dbReference type="GO" id="GO:0006310">
    <property type="term" value="P:DNA recombination"/>
    <property type="evidence" value="ECO:0007669"/>
    <property type="project" value="UniProtKB-UniRule"/>
</dbReference>
<name>A0A0X8GZJ4_9FIRM</name>
<dbReference type="GO" id="GO:0005524">
    <property type="term" value="F:ATP binding"/>
    <property type="evidence" value="ECO:0007669"/>
    <property type="project" value="InterPro"/>
</dbReference>
<comment type="subcellular location">
    <subcellularLocation>
        <location evidence="6">Cytoplasm</location>
    </subcellularLocation>
</comment>
<evidence type="ECO:0000256" key="6">
    <source>
        <dbReference type="HAMAP-Rule" id="MF_00031"/>
    </source>
</evidence>
<dbReference type="NCBIfam" id="TIGR00084">
    <property type="entry name" value="ruvA"/>
    <property type="match status" value="1"/>
</dbReference>
<dbReference type="RefSeq" id="WP_067631956.1">
    <property type="nucleotide sequence ID" value="NZ_CP013213.1"/>
</dbReference>
<dbReference type="InterPro" id="IPR013849">
    <property type="entry name" value="DNA_helicase_Holl-junc_RuvA_I"/>
</dbReference>
<dbReference type="OrthoDB" id="5293449at2"/>
<keyword evidence="10" id="KW-1185">Reference proteome</keyword>
<comment type="caution">
    <text evidence="6">Lacks conserved residue(s) required for the propagation of feature annotation.</text>
</comment>
<dbReference type="SUPFAM" id="SSF46929">
    <property type="entry name" value="DNA helicase RuvA subunit, C-terminal domain"/>
    <property type="match status" value="1"/>
</dbReference>
<comment type="domain">
    <text evidence="6">Has three domains with a flexible linker between the domains II and III and assumes an 'L' shape. Domain III is highly mobile and contacts RuvB.</text>
</comment>
<sequence>MIAYVSGTCVFKEEDAVIIDVNGLGYQVFCPTTHSILVNHNITLHTYYYVREDAILLYGFESREDLNLFNRLITVKGVGPRVALGIMKKVPSSDLVNAIEAGNHTYLKTMPGVGPKMASQIVLDLKGKLVSASSNAPVSKFDGLFEDVAVALGDLGFKRGEINSIKTQLHESRATDINTLIKQALKLLAR</sequence>
<protein>
    <recommendedName>
        <fullName evidence="6">Holliday junction branch migration complex subunit RuvA</fullName>
    </recommendedName>
</protein>
<keyword evidence="5 6" id="KW-0234">DNA repair</keyword>
<evidence type="ECO:0000256" key="4">
    <source>
        <dbReference type="ARBA" id="ARBA00023172"/>
    </source>
</evidence>
<comment type="similarity">
    <text evidence="6">Belongs to the RuvA family.</text>
</comment>
<dbReference type="InterPro" id="IPR000085">
    <property type="entry name" value="RuvA"/>
</dbReference>
<organism evidence="9 10">
    <name type="scientific">Erysipelothrix larvae</name>
    <dbReference type="NCBI Taxonomy" id="1514105"/>
    <lineage>
        <taxon>Bacteria</taxon>
        <taxon>Bacillati</taxon>
        <taxon>Bacillota</taxon>
        <taxon>Erysipelotrichia</taxon>
        <taxon>Erysipelotrichales</taxon>
        <taxon>Erysipelotrichaceae</taxon>
        <taxon>Erysipelothrix</taxon>
    </lineage>
</organism>
<dbReference type="GO" id="GO:0005737">
    <property type="term" value="C:cytoplasm"/>
    <property type="evidence" value="ECO:0007669"/>
    <property type="project" value="UniProtKB-SubCell"/>
</dbReference>
<dbReference type="GO" id="GO:0006281">
    <property type="term" value="P:DNA repair"/>
    <property type="evidence" value="ECO:0007669"/>
    <property type="project" value="UniProtKB-UniRule"/>
</dbReference>
<dbReference type="EMBL" id="CP013213">
    <property type="protein sequence ID" value="AMC93312.1"/>
    <property type="molecule type" value="Genomic_DNA"/>
</dbReference>
<evidence type="ECO:0000313" key="10">
    <source>
        <dbReference type="Proteomes" id="UP000063781"/>
    </source>
</evidence>
<dbReference type="InterPro" id="IPR012340">
    <property type="entry name" value="NA-bd_OB-fold"/>
</dbReference>
<evidence type="ECO:0000256" key="1">
    <source>
        <dbReference type="ARBA" id="ARBA00022490"/>
    </source>
</evidence>
<dbReference type="GO" id="GO:0048476">
    <property type="term" value="C:Holliday junction resolvase complex"/>
    <property type="evidence" value="ECO:0007669"/>
    <property type="project" value="UniProtKB-UniRule"/>
</dbReference>
<dbReference type="AlphaFoldDB" id="A0A0X8GZJ4"/>
<feature type="domain" description="Holliday junction DNA helicase RuvA C-terminal" evidence="8">
    <location>
        <begin position="145"/>
        <end position="189"/>
    </location>
</feature>
<dbReference type="Pfam" id="PF07499">
    <property type="entry name" value="RuvA_C"/>
    <property type="match status" value="1"/>
</dbReference>
<keyword evidence="4 6" id="KW-0233">DNA recombination</keyword>
<dbReference type="InterPro" id="IPR011114">
    <property type="entry name" value="RuvA_C"/>
</dbReference>
<dbReference type="GO" id="GO:0000400">
    <property type="term" value="F:four-way junction DNA binding"/>
    <property type="evidence" value="ECO:0007669"/>
    <property type="project" value="UniProtKB-UniRule"/>
</dbReference>
<dbReference type="KEGG" id="erl:AOC36_04780"/>
<accession>A0A0X8GZJ4</accession>
<keyword evidence="3 6" id="KW-0238">DNA-binding</keyword>
<dbReference type="CDD" id="cd14332">
    <property type="entry name" value="UBA_RuvA_C"/>
    <property type="match status" value="1"/>
</dbReference>
<dbReference type="GO" id="GO:0009379">
    <property type="term" value="C:Holliday junction helicase complex"/>
    <property type="evidence" value="ECO:0007669"/>
    <property type="project" value="InterPro"/>
</dbReference>
<dbReference type="InterPro" id="IPR010994">
    <property type="entry name" value="RuvA_2-like"/>
</dbReference>
<dbReference type="SUPFAM" id="SSF47781">
    <property type="entry name" value="RuvA domain 2-like"/>
    <property type="match status" value="1"/>
</dbReference>
<evidence type="ECO:0000259" key="7">
    <source>
        <dbReference type="Pfam" id="PF01330"/>
    </source>
</evidence>
<keyword evidence="2 6" id="KW-0227">DNA damage</keyword>
<reference evidence="9 10" key="1">
    <citation type="submission" date="2015-10" db="EMBL/GenBank/DDBJ databases">
        <title>Erysipelothrix larvae sp. LV19 isolated from the larval gut of the rhinoceros beetle, Trypoxylus dichotomus.</title>
        <authorList>
            <person name="Lim S."/>
            <person name="Kim B.-C."/>
        </authorList>
    </citation>
    <scope>NUCLEOTIDE SEQUENCE [LARGE SCALE GENOMIC DNA]</scope>
    <source>
        <strain evidence="9 10">LV19</strain>
    </source>
</reference>
<evidence type="ECO:0000256" key="5">
    <source>
        <dbReference type="ARBA" id="ARBA00023204"/>
    </source>
</evidence>